<evidence type="ECO:0000313" key="6">
    <source>
        <dbReference type="Proteomes" id="UP000007463"/>
    </source>
</evidence>
<dbReference type="eggNOG" id="COG2207">
    <property type="taxonomic scope" value="Bacteria"/>
</dbReference>
<keyword evidence="1" id="KW-0805">Transcription regulation</keyword>
<accession>F2IJZ8</accession>
<dbReference type="STRING" id="755732.Fluta_3081"/>
<sequence length="189" mass="22362">MKIYIKYMVSIRCKKLVGTELKKLGVVMPKINQGMVEFQEELSTEQKSQFKERILKFGFEVLDPANSQLLDRISAMIVELIYKHTEMPRGDYPVYLIDKLKFDYSEITNLFSEVHGINLPQYITIQQVERIKEMLLYEDLKVKEIAVLLHYRNGAQLTRTFKKITGLTPFYFKKLKEKRLEVRTENKSE</sequence>
<name>F2IJZ8_FLUTR</name>
<evidence type="ECO:0000256" key="2">
    <source>
        <dbReference type="ARBA" id="ARBA00023125"/>
    </source>
</evidence>
<dbReference type="HOGENOM" id="CLU_121830_0_0_10"/>
<reference evidence="6" key="2">
    <citation type="submission" date="2011-02" db="EMBL/GenBank/DDBJ databases">
        <title>The complete genome of Fluviicola taffensis DSM 16823.</title>
        <authorList>
            <consortium name="US DOE Joint Genome Institute (JGI-PGF)"/>
            <person name="Lucas S."/>
            <person name="Copeland A."/>
            <person name="Lapidus A."/>
            <person name="Bruce D."/>
            <person name="Goodwin L."/>
            <person name="Pitluck S."/>
            <person name="Kyrpides N."/>
            <person name="Mavromatis K."/>
            <person name="Ivanova N."/>
            <person name="Mikhailova N."/>
            <person name="Pagani I."/>
            <person name="Chertkov O."/>
            <person name="Detter J.C."/>
            <person name="Han C."/>
            <person name="Tapia R."/>
            <person name="Land M."/>
            <person name="Hauser L."/>
            <person name="Markowitz V."/>
            <person name="Cheng J.-F."/>
            <person name="Hugenholtz P."/>
            <person name="Woyke T."/>
            <person name="Wu D."/>
            <person name="Tindall B."/>
            <person name="Pomrenke H.G."/>
            <person name="Brambilla E."/>
            <person name="Klenk H.-P."/>
            <person name="Eisen J.A."/>
        </authorList>
    </citation>
    <scope>NUCLEOTIDE SEQUENCE [LARGE SCALE GENOMIC DNA]</scope>
    <source>
        <strain evidence="6">DSM 16823 / RW262 / RW262</strain>
    </source>
</reference>
<proteinExistence type="predicted"/>
<dbReference type="Gene3D" id="1.10.10.60">
    <property type="entry name" value="Homeodomain-like"/>
    <property type="match status" value="1"/>
</dbReference>
<dbReference type="GO" id="GO:0043565">
    <property type="term" value="F:sequence-specific DNA binding"/>
    <property type="evidence" value="ECO:0007669"/>
    <property type="project" value="InterPro"/>
</dbReference>
<keyword evidence="3" id="KW-0804">Transcription</keyword>
<evidence type="ECO:0000256" key="3">
    <source>
        <dbReference type="ARBA" id="ARBA00023163"/>
    </source>
</evidence>
<gene>
    <name evidence="5" type="ordered locus">Fluta_3081</name>
</gene>
<dbReference type="EMBL" id="CP002542">
    <property type="protein sequence ID" value="AEA45057.1"/>
    <property type="molecule type" value="Genomic_DNA"/>
</dbReference>
<organism evidence="5 6">
    <name type="scientific">Fluviicola taffensis (strain DSM 16823 / NCIMB 13979 / RW262)</name>
    <dbReference type="NCBI Taxonomy" id="755732"/>
    <lineage>
        <taxon>Bacteria</taxon>
        <taxon>Pseudomonadati</taxon>
        <taxon>Bacteroidota</taxon>
        <taxon>Flavobacteriia</taxon>
        <taxon>Flavobacteriales</taxon>
        <taxon>Crocinitomicaceae</taxon>
        <taxon>Fluviicola</taxon>
    </lineage>
</organism>
<dbReference type="SUPFAM" id="SSF46689">
    <property type="entry name" value="Homeodomain-like"/>
    <property type="match status" value="1"/>
</dbReference>
<evidence type="ECO:0000313" key="5">
    <source>
        <dbReference type="EMBL" id="AEA45057.1"/>
    </source>
</evidence>
<dbReference type="AlphaFoldDB" id="F2IJZ8"/>
<dbReference type="SMART" id="SM00342">
    <property type="entry name" value="HTH_ARAC"/>
    <property type="match status" value="1"/>
</dbReference>
<evidence type="ECO:0000256" key="1">
    <source>
        <dbReference type="ARBA" id="ARBA00023015"/>
    </source>
</evidence>
<reference evidence="5 6" key="1">
    <citation type="journal article" date="2011" name="Stand. Genomic Sci.">
        <title>Complete genome sequence of the gliding freshwater bacterium Fluviicola taffensis type strain (RW262).</title>
        <authorList>
            <person name="Woyke T."/>
            <person name="Chertkov O."/>
            <person name="Lapidus A."/>
            <person name="Nolan M."/>
            <person name="Lucas S."/>
            <person name="Del Rio T.G."/>
            <person name="Tice H."/>
            <person name="Cheng J.F."/>
            <person name="Tapia R."/>
            <person name="Han C."/>
            <person name="Goodwin L."/>
            <person name="Pitluck S."/>
            <person name="Liolios K."/>
            <person name="Pagani I."/>
            <person name="Ivanova N."/>
            <person name="Huntemann M."/>
            <person name="Mavromatis K."/>
            <person name="Mikhailova N."/>
            <person name="Pati A."/>
            <person name="Chen A."/>
            <person name="Palaniappan K."/>
            <person name="Land M."/>
            <person name="Hauser L."/>
            <person name="Brambilla E.M."/>
            <person name="Rohde M."/>
            <person name="Mwirichia R."/>
            <person name="Sikorski J."/>
            <person name="Tindall B.J."/>
            <person name="Goker M."/>
            <person name="Bristow J."/>
            <person name="Eisen J.A."/>
            <person name="Markowitz V."/>
            <person name="Hugenholtz P."/>
            <person name="Klenk H.P."/>
            <person name="Kyrpides N.C."/>
        </authorList>
    </citation>
    <scope>NUCLEOTIDE SEQUENCE [LARGE SCALE GENOMIC DNA]</scope>
    <source>
        <strain evidence="6">DSM 16823 / RW262 / RW262</strain>
    </source>
</reference>
<keyword evidence="6" id="KW-1185">Reference proteome</keyword>
<dbReference type="InterPro" id="IPR009057">
    <property type="entry name" value="Homeodomain-like_sf"/>
</dbReference>
<evidence type="ECO:0000259" key="4">
    <source>
        <dbReference type="PROSITE" id="PS01124"/>
    </source>
</evidence>
<protein>
    <submittedName>
        <fullName evidence="5">Helix-turn-helix domain-containing protein AraC type</fullName>
    </submittedName>
</protein>
<feature type="domain" description="HTH araC/xylS-type" evidence="4">
    <location>
        <begin position="75"/>
        <end position="175"/>
    </location>
</feature>
<keyword evidence="2" id="KW-0238">DNA-binding</keyword>
<dbReference type="GO" id="GO:0003700">
    <property type="term" value="F:DNA-binding transcription factor activity"/>
    <property type="evidence" value="ECO:0007669"/>
    <property type="project" value="InterPro"/>
</dbReference>
<dbReference type="Proteomes" id="UP000007463">
    <property type="component" value="Chromosome"/>
</dbReference>
<dbReference type="PANTHER" id="PTHR43280:SF2">
    <property type="entry name" value="HTH-TYPE TRANSCRIPTIONAL REGULATOR EXSA"/>
    <property type="match status" value="1"/>
</dbReference>
<dbReference type="InterPro" id="IPR018060">
    <property type="entry name" value="HTH_AraC"/>
</dbReference>
<dbReference type="PROSITE" id="PS01124">
    <property type="entry name" value="HTH_ARAC_FAMILY_2"/>
    <property type="match status" value="1"/>
</dbReference>
<dbReference type="Pfam" id="PF12833">
    <property type="entry name" value="HTH_18"/>
    <property type="match status" value="1"/>
</dbReference>
<dbReference type="KEGG" id="fte:Fluta_3081"/>
<dbReference type="PANTHER" id="PTHR43280">
    <property type="entry name" value="ARAC-FAMILY TRANSCRIPTIONAL REGULATOR"/>
    <property type="match status" value="1"/>
</dbReference>